<dbReference type="SUPFAM" id="SSF90188">
    <property type="entry name" value="Somatomedin B domain"/>
    <property type="match status" value="1"/>
</dbReference>
<dbReference type="Gene3D" id="2.10.70.10">
    <property type="entry name" value="Complement Module, domain 1"/>
    <property type="match status" value="2"/>
</dbReference>
<dbReference type="FunCoup" id="A0A482WXW0">
    <property type="interactions" value="10"/>
</dbReference>
<evidence type="ECO:0000256" key="2">
    <source>
        <dbReference type="PROSITE-ProRule" id="PRU00302"/>
    </source>
</evidence>
<evidence type="ECO:0000259" key="6">
    <source>
        <dbReference type="PROSITE" id="PS50958"/>
    </source>
</evidence>
<dbReference type="Pfam" id="PF01033">
    <property type="entry name" value="Somatomedin_B"/>
    <property type="match status" value="1"/>
</dbReference>
<feature type="domain" description="Sushi" evidence="5">
    <location>
        <begin position="101"/>
        <end position="154"/>
    </location>
</feature>
<name>A0A482WXW0_LAOST</name>
<dbReference type="PANTHER" id="PTHR23282">
    <property type="entry name" value="APICAL ENDOSOMAL GLYCOPROTEIN PRECURSOR"/>
    <property type="match status" value="1"/>
</dbReference>
<feature type="domain" description="SMB" evidence="6">
    <location>
        <begin position="327"/>
        <end position="371"/>
    </location>
</feature>
<dbReference type="PROSITE" id="PS50923">
    <property type="entry name" value="SUSHI"/>
    <property type="match status" value="2"/>
</dbReference>
<dbReference type="CDD" id="cd00033">
    <property type="entry name" value="CCP"/>
    <property type="match status" value="2"/>
</dbReference>
<dbReference type="Pfam" id="PF00084">
    <property type="entry name" value="Sushi"/>
    <property type="match status" value="2"/>
</dbReference>
<gene>
    <name evidence="7" type="ORF">LSTR_LSTR009260</name>
</gene>
<dbReference type="PROSITE" id="PS50958">
    <property type="entry name" value="SMB_2"/>
    <property type="match status" value="1"/>
</dbReference>
<dbReference type="InterPro" id="IPR000436">
    <property type="entry name" value="Sushi_SCR_CCP_dom"/>
</dbReference>
<keyword evidence="3" id="KW-1133">Transmembrane helix</keyword>
<keyword evidence="3" id="KW-0812">Transmembrane</keyword>
<dbReference type="InterPro" id="IPR051560">
    <property type="entry name" value="MAM_domain-containing"/>
</dbReference>
<evidence type="ECO:0008006" key="9">
    <source>
        <dbReference type="Google" id="ProtNLM"/>
    </source>
</evidence>
<keyword evidence="1" id="KW-1015">Disulfide bond</keyword>
<dbReference type="OrthoDB" id="6107927at2759"/>
<comment type="caution">
    <text evidence="2">Lacks conserved residue(s) required for the propagation of feature annotation.</text>
</comment>
<dbReference type="InterPro" id="IPR036024">
    <property type="entry name" value="Somatomedin_B-like_dom_sf"/>
</dbReference>
<dbReference type="Proteomes" id="UP000291343">
    <property type="component" value="Unassembled WGS sequence"/>
</dbReference>
<dbReference type="STRING" id="195883.A0A482WXW0"/>
<dbReference type="Gene3D" id="2.60.120.200">
    <property type="match status" value="1"/>
</dbReference>
<organism evidence="7 8">
    <name type="scientific">Laodelphax striatellus</name>
    <name type="common">Small brown planthopper</name>
    <name type="synonym">Delphax striatella</name>
    <dbReference type="NCBI Taxonomy" id="195883"/>
    <lineage>
        <taxon>Eukaryota</taxon>
        <taxon>Metazoa</taxon>
        <taxon>Ecdysozoa</taxon>
        <taxon>Arthropoda</taxon>
        <taxon>Hexapoda</taxon>
        <taxon>Insecta</taxon>
        <taxon>Pterygota</taxon>
        <taxon>Neoptera</taxon>
        <taxon>Paraneoptera</taxon>
        <taxon>Hemiptera</taxon>
        <taxon>Auchenorrhyncha</taxon>
        <taxon>Fulgoroidea</taxon>
        <taxon>Delphacidae</taxon>
        <taxon>Criomorphinae</taxon>
        <taxon>Laodelphax</taxon>
    </lineage>
</organism>
<proteinExistence type="predicted"/>
<keyword evidence="3" id="KW-0472">Membrane</keyword>
<sequence>MHSKRLSRFCLIVTIVCVQIHLNVSLILHDGYNPLGDSRYMSTWRVQCRRLPPPRNGLVRVRNSGRVVRFQCKPGYILLGEKRLVCRGYTWDMNPPQCIKPGCTLQQPTNGDVEQLYQGALAKFSCYSGYLLSGPSVISCDGNSWNASIPACWRNEEETSIGSCDLEKGFCGWENSQEDEFDWKLNSQTTPSGLIGTGPSYDHTSGYGRKGHYLYLESSSPQRENDTAVLKSPIFPAVENNETRCFTFWYHMYGSGIVKLNVYLNDTLNFTESGNHGNRWIRGIIPVGDEIFRLKIEGVRGPSYAGDIAIDDFAIAEGSACEETAPLPGTCNGRCFTETVTDDNACYCMESCQANSTCCSDFYTLCTLESHAPYVISQQTHASNSSIAIISVFSLLVIVCLVIAVFTCKKRLGRNRSGLDDDSDVQFLTSDELINFNLARPSPDRQLSPETRR</sequence>
<dbReference type="CDD" id="cd06263">
    <property type="entry name" value="MAM"/>
    <property type="match status" value="1"/>
</dbReference>
<dbReference type="Gene3D" id="4.10.410.20">
    <property type="match status" value="1"/>
</dbReference>
<dbReference type="SUPFAM" id="SSF57535">
    <property type="entry name" value="Complement control module/SCR domain"/>
    <property type="match status" value="2"/>
</dbReference>
<dbReference type="InterPro" id="IPR000998">
    <property type="entry name" value="MAM_dom"/>
</dbReference>
<dbReference type="PROSITE" id="PS50060">
    <property type="entry name" value="MAM_2"/>
    <property type="match status" value="1"/>
</dbReference>
<feature type="domain" description="Sushi" evidence="5">
    <location>
        <begin position="46"/>
        <end position="100"/>
    </location>
</feature>
<dbReference type="EMBL" id="QKKF02022555">
    <property type="protein sequence ID" value="RZF38365.1"/>
    <property type="molecule type" value="Genomic_DNA"/>
</dbReference>
<evidence type="ECO:0000256" key="3">
    <source>
        <dbReference type="SAM" id="Phobius"/>
    </source>
</evidence>
<dbReference type="SMART" id="SM00201">
    <property type="entry name" value="SO"/>
    <property type="match status" value="1"/>
</dbReference>
<dbReference type="Pfam" id="PF00629">
    <property type="entry name" value="MAM"/>
    <property type="match status" value="1"/>
</dbReference>
<feature type="transmembrane region" description="Helical" evidence="3">
    <location>
        <begin position="387"/>
        <end position="408"/>
    </location>
</feature>
<feature type="domain" description="MAM" evidence="4">
    <location>
        <begin position="162"/>
        <end position="323"/>
    </location>
</feature>
<keyword evidence="8" id="KW-1185">Reference proteome</keyword>
<dbReference type="InterPro" id="IPR035976">
    <property type="entry name" value="Sushi/SCR/CCP_sf"/>
</dbReference>
<dbReference type="SUPFAM" id="SSF49899">
    <property type="entry name" value="Concanavalin A-like lectins/glucanases"/>
    <property type="match status" value="1"/>
</dbReference>
<keyword evidence="2" id="KW-0768">Sushi</keyword>
<dbReference type="SMR" id="A0A482WXW0"/>
<dbReference type="InterPro" id="IPR001212">
    <property type="entry name" value="Somatomedin_B_dom"/>
</dbReference>
<dbReference type="InterPro" id="IPR013320">
    <property type="entry name" value="ConA-like_dom_sf"/>
</dbReference>
<evidence type="ECO:0000313" key="8">
    <source>
        <dbReference type="Proteomes" id="UP000291343"/>
    </source>
</evidence>
<evidence type="ECO:0000256" key="1">
    <source>
        <dbReference type="ARBA" id="ARBA00023157"/>
    </source>
</evidence>
<comment type="caution">
    <text evidence="7">The sequence shown here is derived from an EMBL/GenBank/DDBJ whole genome shotgun (WGS) entry which is preliminary data.</text>
</comment>
<evidence type="ECO:0000313" key="7">
    <source>
        <dbReference type="EMBL" id="RZF38365.1"/>
    </source>
</evidence>
<protein>
    <recommendedName>
        <fullName evidence="9">MAM domain-containing protein</fullName>
    </recommendedName>
</protein>
<accession>A0A482WXW0</accession>
<dbReference type="PROSITE" id="PS00524">
    <property type="entry name" value="SMB_1"/>
    <property type="match status" value="1"/>
</dbReference>
<evidence type="ECO:0000259" key="5">
    <source>
        <dbReference type="PROSITE" id="PS50923"/>
    </source>
</evidence>
<dbReference type="GO" id="GO:0016020">
    <property type="term" value="C:membrane"/>
    <property type="evidence" value="ECO:0007669"/>
    <property type="project" value="InterPro"/>
</dbReference>
<reference evidence="7 8" key="1">
    <citation type="journal article" date="2017" name="Gigascience">
        <title>Genome sequence of the small brown planthopper, Laodelphax striatellus.</title>
        <authorList>
            <person name="Zhu J."/>
            <person name="Jiang F."/>
            <person name="Wang X."/>
            <person name="Yang P."/>
            <person name="Bao Y."/>
            <person name="Zhao W."/>
            <person name="Wang W."/>
            <person name="Lu H."/>
            <person name="Wang Q."/>
            <person name="Cui N."/>
            <person name="Li J."/>
            <person name="Chen X."/>
            <person name="Luo L."/>
            <person name="Yu J."/>
            <person name="Kang L."/>
            <person name="Cui F."/>
        </authorList>
    </citation>
    <scope>NUCLEOTIDE SEQUENCE [LARGE SCALE GENOMIC DNA]</scope>
    <source>
        <strain evidence="7">Lst14</strain>
    </source>
</reference>
<dbReference type="PANTHER" id="PTHR23282:SF101">
    <property type="entry name" value="MAM DOMAIN-CONTAINING PROTEIN"/>
    <property type="match status" value="1"/>
</dbReference>
<dbReference type="SMART" id="SM00032">
    <property type="entry name" value="CCP"/>
    <property type="match status" value="2"/>
</dbReference>
<dbReference type="InParanoid" id="A0A482WXW0"/>
<dbReference type="SMART" id="SM00137">
    <property type="entry name" value="MAM"/>
    <property type="match status" value="1"/>
</dbReference>
<dbReference type="AlphaFoldDB" id="A0A482WXW0"/>
<evidence type="ECO:0000259" key="4">
    <source>
        <dbReference type="PROSITE" id="PS50060"/>
    </source>
</evidence>